<proteinExistence type="predicted"/>
<dbReference type="FunFam" id="3.30.160.60:FF:000125">
    <property type="entry name" value="Putative zinc finger protein 143"/>
    <property type="match status" value="1"/>
</dbReference>
<feature type="compositionally biased region" description="Basic and acidic residues" evidence="6">
    <location>
        <begin position="61"/>
        <end position="73"/>
    </location>
</feature>
<evidence type="ECO:0000256" key="2">
    <source>
        <dbReference type="ARBA" id="ARBA00022737"/>
    </source>
</evidence>
<feature type="region of interest" description="Disordered" evidence="6">
    <location>
        <begin position="55"/>
        <end position="81"/>
    </location>
</feature>
<evidence type="ECO:0000256" key="3">
    <source>
        <dbReference type="ARBA" id="ARBA00022771"/>
    </source>
</evidence>
<evidence type="ECO:0000256" key="6">
    <source>
        <dbReference type="SAM" id="MobiDB-lite"/>
    </source>
</evidence>
<dbReference type="EMBL" id="JAGPYM010000082">
    <property type="protein sequence ID" value="KAH6869000.1"/>
    <property type="molecule type" value="Genomic_DNA"/>
</dbReference>
<dbReference type="OrthoDB" id="1939603at2759"/>
<dbReference type="Gene3D" id="3.30.160.60">
    <property type="entry name" value="Classic Zinc Finger"/>
    <property type="match status" value="1"/>
</dbReference>
<dbReference type="InterPro" id="IPR036236">
    <property type="entry name" value="Znf_C2H2_sf"/>
</dbReference>
<feature type="domain" description="C2H2-type" evidence="7">
    <location>
        <begin position="33"/>
        <end position="64"/>
    </location>
</feature>
<dbReference type="SUPFAM" id="SSF57667">
    <property type="entry name" value="beta-beta-alpha zinc fingers"/>
    <property type="match status" value="1"/>
</dbReference>
<dbReference type="PANTHER" id="PTHR36167">
    <property type="entry name" value="C2H2 FINGER DOMAIN TRANSCRIPTION FACTOR (EUROFUNG)-RELATED"/>
    <property type="match status" value="1"/>
</dbReference>
<organism evidence="8 9">
    <name type="scientific">Thelonectria olida</name>
    <dbReference type="NCBI Taxonomy" id="1576542"/>
    <lineage>
        <taxon>Eukaryota</taxon>
        <taxon>Fungi</taxon>
        <taxon>Dikarya</taxon>
        <taxon>Ascomycota</taxon>
        <taxon>Pezizomycotina</taxon>
        <taxon>Sordariomycetes</taxon>
        <taxon>Hypocreomycetidae</taxon>
        <taxon>Hypocreales</taxon>
        <taxon>Nectriaceae</taxon>
        <taxon>Thelonectria</taxon>
    </lineage>
</organism>
<keyword evidence="1" id="KW-0479">Metal-binding</keyword>
<name>A0A9P8VNA6_9HYPO</name>
<dbReference type="GO" id="GO:0000981">
    <property type="term" value="F:DNA-binding transcription factor activity, RNA polymerase II-specific"/>
    <property type="evidence" value="ECO:0007669"/>
    <property type="project" value="UniProtKB-ARBA"/>
</dbReference>
<dbReference type="GO" id="GO:0000978">
    <property type="term" value="F:RNA polymerase II cis-regulatory region sequence-specific DNA binding"/>
    <property type="evidence" value="ECO:0007669"/>
    <property type="project" value="UniProtKB-ARBA"/>
</dbReference>
<dbReference type="InterPro" id="IPR013087">
    <property type="entry name" value="Znf_C2H2_type"/>
</dbReference>
<protein>
    <recommendedName>
        <fullName evidence="7">C2H2-type domain-containing protein</fullName>
    </recommendedName>
</protein>
<keyword evidence="3 5" id="KW-0863">Zinc-finger</keyword>
<keyword evidence="9" id="KW-1185">Reference proteome</keyword>
<keyword evidence="2" id="KW-0677">Repeat</keyword>
<evidence type="ECO:0000313" key="8">
    <source>
        <dbReference type="EMBL" id="KAH6869000.1"/>
    </source>
</evidence>
<dbReference type="PROSITE" id="PS50157">
    <property type="entry name" value="ZINC_FINGER_C2H2_2"/>
    <property type="match status" value="1"/>
</dbReference>
<dbReference type="InterPro" id="IPR039327">
    <property type="entry name" value="CON7-like"/>
</dbReference>
<evidence type="ECO:0000256" key="1">
    <source>
        <dbReference type="ARBA" id="ARBA00022723"/>
    </source>
</evidence>
<evidence type="ECO:0000256" key="5">
    <source>
        <dbReference type="PROSITE-ProRule" id="PRU00042"/>
    </source>
</evidence>
<dbReference type="GO" id="GO:0008270">
    <property type="term" value="F:zinc ion binding"/>
    <property type="evidence" value="ECO:0007669"/>
    <property type="project" value="UniProtKB-KW"/>
</dbReference>
<gene>
    <name evidence="8" type="ORF">B0T10DRAFT_467519</name>
</gene>
<sequence length="174" mass="19593">MLTGHPRTFAITQFLAQQQTKRHRMLRELDRPYQCGWNGCDKSYKTLYHLNAHVAKQSHGQKRDPREFREVRAKSRQRKAKQKALREAKEEHQRQMAVTVAPPVTVCTCGIYMQAADGITTSGFAEDSSFQPMVFPLGSFASIQQPLPEVGGSFDDCSGFRTFDDAATSASHVN</sequence>
<accession>A0A9P8VNA6</accession>
<comment type="caution">
    <text evidence="8">The sequence shown here is derived from an EMBL/GenBank/DDBJ whole genome shotgun (WGS) entry which is preliminary data.</text>
</comment>
<keyword evidence="4" id="KW-0862">Zinc</keyword>
<evidence type="ECO:0000313" key="9">
    <source>
        <dbReference type="Proteomes" id="UP000777438"/>
    </source>
</evidence>
<dbReference type="AlphaFoldDB" id="A0A9P8VNA6"/>
<dbReference type="Proteomes" id="UP000777438">
    <property type="component" value="Unassembled WGS sequence"/>
</dbReference>
<evidence type="ECO:0000259" key="7">
    <source>
        <dbReference type="PROSITE" id="PS50157"/>
    </source>
</evidence>
<evidence type="ECO:0000256" key="4">
    <source>
        <dbReference type="ARBA" id="ARBA00022833"/>
    </source>
</evidence>
<dbReference type="PANTHER" id="PTHR36167:SF3">
    <property type="entry name" value="C2H2 FINGER DOMAIN TRANSCRIPTION FACTOR (EUROFUNG)-RELATED"/>
    <property type="match status" value="1"/>
</dbReference>
<reference evidence="8 9" key="1">
    <citation type="journal article" date="2021" name="Nat. Commun.">
        <title>Genetic determinants of endophytism in the Arabidopsis root mycobiome.</title>
        <authorList>
            <person name="Mesny F."/>
            <person name="Miyauchi S."/>
            <person name="Thiergart T."/>
            <person name="Pickel B."/>
            <person name="Atanasova L."/>
            <person name="Karlsson M."/>
            <person name="Huettel B."/>
            <person name="Barry K.W."/>
            <person name="Haridas S."/>
            <person name="Chen C."/>
            <person name="Bauer D."/>
            <person name="Andreopoulos W."/>
            <person name="Pangilinan J."/>
            <person name="LaButti K."/>
            <person name="Riley R."/>
            <person name="Lipzen A."/>
            <person name="Clum A."/>
            <person name="Drula E."/>
            <person name="Henrissat B."/>
            <person name="Kohler A."/>
            <person name="Grigoriev I.V."/>
            <person name="Martin F.M."/>
            <person name="Hacquard S."/>
        </authorList>
    </citation>
    <scope>NUCLEOTIDE SEQUENCE [LARGE SCALE GENOMIC DNA]</scope>
    <source>
        <strain evidence="8 9">MPI-CAGE-CH-0241</strain>
    </source>
</reference>
<dbReference type="PROSITE" id="PS00028">
    <property type="entry name" value="ZINC_FINGER_C2H2_1"/>
    <property type="match status" value="1"/>
</dbReference>